<dbReference type="Pfam" id="PF00114">
    <property type="entry name" value="Pilin"/>
    <property type="match status" value="1"/>
</dbReference>
<dbReference type="InterPro" id="IPR001082">
    <property type="entry name" value="Pilin"/>
</dbReference>
<dbReference type="AlphaFoldDB" id="A0A853HZV9"/>
<proteinExistence type="inferred from homology"/>
<dbReference type="EMBL" id="JACCKB010000001">
    <property type="protein sequence ID" value="NYZ64642.1"/>
    <property type="molecule type" value="Genomic_DNA"/>
</dbReference>
<gene>
    <name evidence="2" type="ORF">H0A36_01395</name>
</gene>
<dbReference type="InterPro" id="IPR045584">
    <property type="entry name" value="Pilin-like"/>
</dbReference>
<dbReference type="SUPFAM" id="SSF54523">
    <property type="entry name" value="Pili subunits"/>
    <property type="match status" value="1"/>
</dbReference>
<name>A0A853HZV9_9GAMM</name>
<accession>A0A853HZV9</accession>
<dbReference type="Gene3D" id="3.30.700.10">
    <property type="entry name" value="Glycoprotein, Type 4 Pilin"/>
    <property type="match status" value="1"/>
</dbReference>
<keyword evidence="3" id="KW-1185">Reference proteome</keyword>
<dbReference type="Proteomes" id="UP000569732">
    <property type="component" value="Unassembled WGS sequence"/>
</dbReference>
<protein>
    <submittedName>
        <fullName evidence="2">Pilin</fullName>
    </submittedName>
</protein>
<organism evidence="2 3">
    <name type="scientific">Spartinivicinus marinus</name>
    <dbReference type="NCBI Taxonomy" id="2994442"/>
    <lineage>
        <taxon>Bacteria</taxon>
        <taxon>Pseudomonadati</taxon>
        <taxon>Pseudomonadota</taxon>
        <taxon>Gammaproteobacteria</taxon>
        <taxon>Oceanospirillales</taxon>
        <taxon>Zooshikellaceae</taxon>
        <taxon>Spartinivicinus</taxon>
    </lineage>
</organism>
<comment type="similarity">
    <text evidence="1">Belongs to the N-Me-Phe pilin family.</text>
</comment>
<dbReference type="RefSeq" id="WP_180566659.1">
    <property type="nucleotide sequence ID" value="NZ_JACCKB010000001.1"/>
</dbReference>
<dbReference type="PROSITE" id="PS51257">
    <property type="entry name" value="PROKAR_LIPOPROTEIN"/>
    <property type="match status" value="1"/>
</dbReference>
<dbReference type="GO" id="GO:0009289">
    <property type="term" value="C:pilus"/>
    <property type="evidence" value="ECO:0007669"/>
    <property type="project" value="InterPro"/>
</dbReference>
<comment type="caution">
    <text evidence="2">The sequence shown here is derived from an EMBL/GenBank/DDBJ whole genome shotgun (WGS) entry which is preliminary data.</text>
</comment>
<dbReference type="GO" id="GO:0007155">
    <property type="term" value="P:cell adhesion"/>
    <property type="evidence" value="ECO:0007669"/>
    <property type="project" value="InterPro"/>
</dbReference>
<evidence type="ECO:0000256" key="1">
    <source>
        <dbReference type="ARBA" id="ARBA00005233"/>
    </source>
</evidence>
<evidence type="ECO:0000313" key="3">
    <source>
        <dbReference type="Proteomes" id="UP000569732"/>
    </source>
</evidence>
<sequence length="725" mass="80620">MKENNMRQHLTILLLFVGILTGCSDSDQTIVSKPASSPQKVQLKLASFTEKSWLRAQLPIDALAYLRVPNAWFLFADVESGFKYAQGNEQHVAQLKIIQQGLYKNIISKMEDAVKPVASLLIKHINGPFEAAVLNNSDNPMMPYVVVATKLDFKQVAEFEASFTQLLQQQSMLQIIDKIDAQGNGSIQFAPMGVNGQFQFNAETGNFQLIAAMGAQPDKLKNMLKSLVIVKEHPMYAVEANMDTSGKGLFGYINAKLIFPIAQKSMSPEQLTGLKMSGLDKVNALAFGYGASSDKTRLKVVAEMPVAGFRAYLPSVKNRFDLSARGEIDSIGILSLPTEAQYRQIEATTVMVKGSSPEYFKAKDEFKKQTGFSIEQLLSILGPEVIYFSDEVSDFIAVRLSKPDQLKQLINNAQQKKWIDYQEHTKNGITVKHISTPFMNLDKWSNTISQKSPVLGEIVAQLKTHYYWIEDSGYMVLSAVPQPLIERASRKDINNIGEWLTQFQKQDLSSAFLGYSTSKVKLSRTSYHVYIQLLNILADISGAQVDIFSLPHAGQLGFADKGSLGVNLDFNENYLALEFSFEQSILDLLYVGDYKVVAMIGILAAVAIPAYQDYTLRSQVSGAYHSVQPVQQDIRRLIAEGTPLIEVTNGTGQILPATDYQSDYITSIEVNQGNIFINLGGEKMDEKLHGLTLQFTAQQDESTGDLYWQCSSDEIKNVYLPIACR</sequence>
<reference evidence="2 3" key="1">
    <citation type="submission" date="2020-07" db="EMBL/GenBank/DDBJ databases">
        <title>Endozoicomonas sp. nov., isolated from sediment.</title>
        <authorList>
            <person name="Gu T."/>
        </authorList>
    </citation>
    <scope>NUCLEOTIDE SEQUENCE [LARGE SCALE GENOMIC DNA]</scope>
    <source>
        <strain evidence="2 3">SM1973</strain>
    </source>
</reference>
<evidence type="ECO:0000313" key="2">
    <source>
        <dbReference type="EMBL" id="NYZ64642.1"/>
    </source>
</evidence>